<evidence type="ECO:0000313" key="7">
    <source>
        <dbReference type="EMBL" id="ANP44866.1"/>
    </source>
</evidence>
<dbReference type="RefSeq" id="WP_066767478.1">
    <property type="nucleotide sequence ID" value="NZ_CP013244.1"/>
</dbReference>
<dbReference type="Proteomes" id="UP000092498">
    <property type="component" value="Chromosome"/>
</dbReference>
<feature type="transmembrane region" description="Helical" evidence="6">
    <location>
        <begin position="143"/>
        <end position="162"/>
    </location>
</feature>
<sequence>MTVKLDVVQLGLLALCAILAIAYGAIGSSLYEGAPPYLAGTIFKASSIIILGIIALIARSRLLATGLLFGALGDALLAWSPDTFLYGAFAFLIGHLFYITLFLRAGIGVGAALKQPSRLLGAIALIAACFVMTSLLVPRVNPMFAPLAVYTGVLTLMALCSFTLPSSRWLVMAGAVLFFISDGFVAWNMFHLAPDPALAYWRSFAGWMIYWAGQAAICYGALGLHRAPRVV</sequence>
<proteinExistence type="inferred from homology"/>
<evidence type="ECO:0000256" key="4">
    <source>
        <dbReference type="ARBA" id="ARBA00022989"/>
    </source>
</evidence>
<evidence type="ECO:0000256" key="1">
    <source>
        <dbReference type="ARBA" id="ARBA00004141"/>
    </source>
</evidence>
<evidence type="ECO:0000313" key="8">
    <source>
        <dbReference type="Proteomes" id="UP000092498"/>
    </source>
</evidence>
<feature type="transmembrane region" description="Helical" evidence="6">
    <location>
        <begin position="85"/>
        <end position="107"/>
    </location>
</feature>
<feature type="transmembrane region" description="Helical" evidence="6">
    <location>
        <begin position="199"/>
        <end position="222"/>
    </location>
</feature>
<comment type="subcellular location">
    <subcellularLocation>
        <location evidence="1">Membrane</location>
        <topology evidence="1">Multi-pass membrane protein</topology>
    </subcellularLocation>
</comment>
<evidence type="ECO:0008006" key="9">
    <source>
        <dbReference type="Google" id="ProtNLM"/>
    </source>
</evidence>
<dbReference type="PANTHER" id="PTHR31885:SF6">
    <property type="entry name" value="GH04784P"/>
    <property type="match status" value="1"/>
</dbReference>
<dbReference type="STRING" id="1759059.ATE48_02465"/>
<feature type="transmembrane region" description="Helical" evidence="6">
    <location>
        <begin position="62"/>
        <end position="79"/>
    </location>
</feature>
<comment type="similarity">
    <text evidence="2">Belongs to the TMEM86 family.</text>
</comment>
<feature type="transmembrane region" description="Helical" evidence="6">
    <location>
        <begin position="169"/>
        <end position="187"/>
    </location>
</feature>
<dbReference type="OrthoDB" id="345840at2"/>
<organism evidence="7 8">
    <name type="scientific">Candidatus Viadribacter manganicus</name>
    <dbReference type="NCBI Taxonomy" id="1759059"/>
    <lineage>
        <taxon>Bacteria</taxon>
        <taxon>Pseudomonadati</taxon>
        <taxon>Pseudomonadota</taxon>
        <taxon>Alphaproteobacteria</taxon>
        <taxon>Hyphomonadales</taxon>
        <taxon>Hyphomonadaceae</taxon>
        <taxon>Candidatus Viadribacter</taxon>
    </lineage>
</organism>
<feature type="transmembrane region" description="Helical" evidence="6">
    <location>
        <begin position="34"/>
        <end position="57"/>
    </location>
</feature>
<accession>A0A1B1AE88</accession>
<keyword evidence="8" id="KW-1185">Reference proteome</keyword>
<evidence type="ECO:0000256" key="5">
    <source>
        <dbReference type="ARBA" id="ARBA00023136"/>
    </source>
</evidence>
<protein>
    <recommendedName>
        <fullName evidence="9">Lysoplasmalogenase</fullName>
    </recommendedName>
</protein>
<dbReference type="KEGG" id="cbot:ATE48_02465"/>
<gene>
    <name evidence="7" type="ORF">ATE48_02465</name>
</gene>
<dbReference type="GO" id="GO:0016020">
    <property type="term" value="C:membrane"/>
    <property type="evidence" value="ECO:0007669"/>
    <property type="project" value="UniProtKB-SubCell"/>
</dbReference>
<keyword evidence="5 6" id="KW-0472">Membrane</keyword>
<dbReference type="Pfam" id="PF07947">
    <property type="entry name" value="YhhN"/>
    <property type="match status" value="1"/>
</dbReference>
<name>A0A1B1AE88_9PROT</name>
<dbReference type="AlphaFoldDB" id="A0A1B1AE88"/>
<dbReference type="InParanoid" id="A0A1B1AE88"/>
<dbReference type="PANTHER" id="PTHR31885">
    <property type="entry name" value="GH04784P"/>
    <property type="match status" value="1"/>
</dbReference>
<evidence type="ECO:0000256" key="3">
    <source>
        <dbReference type="ARBA" id="ARBA00022692"/>
    </source>
</evidence>
<dbReference type="GO" id="GO:0016787">
    <property type="term" value="F:hydrolase activity"/>
    <property type="evidence" value="ECO:0007669"/>
    <property type="project" value="TreeGrafter"/>
</dbReference>
<evidence type="ECO:0000256" key="6">
    <source>
        <dbReference type="SAM" id="Phobius"/>
    </source>
</evidence>
<feature type="transmembrane region" description="Helical" evidence="6">
    <location>
        <begin position="119"/>
        <end position="137"/>
    </location>
</feature>
<dbReference type="InterPro" id="IPR012506">
    <property type="entry name" value="TMEM86B-like"/>
</dbReference>
<reference evidence="7 8" key="1">
    <citation type="submission" date="2015-11" db="EMBL/GenBank/DDBJ databases">
        <title>Whole-Genome Sequence of Candidatus Oderbacter manganicum from the National Park Lower Oder Valley, Germany.</title>
        <authorList>
            <person name="Braun B."/>
            <person name="Liere K."/>
            <person name="Szewzyk U."/>
        </authorList>
    </citation>
    <scope>NUCLEOTIDE SEQUENCE [LARGE SCALE GENOMIC DNA]</scope>
    <source>
        <strain evidence="7 8">OTSz_A_272</strain>
    </source>
</reference>
<dbReference type="EMBL" id="CP013244">
    <property type="protein sequence ID" value="ANP44866.1"/>
    <property type="molecule type" value="Genomic_DNA"/>
</dbReference>
<keyword evidence="3 6" id="KW-0812">Transmembrane</keyword>
<evidence type="ECO:0000256" key="2">
    <source>
        <dbReference type="ARBA" id="ARBA00007375"/>
    </source>
</evidence>
<keyword evidence="4 6" id="KW-1133">Transmembrane helix</keyword>